<dbReference type="InterPro" id="IPR045863">
    <property type="entry name" value="CorA_TM1_TM2"/>
</dbReference>
<dbReference type="OrthoDB" id="5392974at2759"/>
<evidence type="ECO:0000256" key="4">
    <source>
        <dbReference type="ARBA" id="ARBA00023136"/>
    </source>
</evidence>
<sequence length="439" mass="50285">MHRNMGNLTKYTLEGAEARCHFLGRTDKSCMDLMDVVEAVDPVSGQKYTRLRQARALDEQSLKEYLHSVDFKMRVAIIHQAHSWAPLQISEPMLGVFTNWTNAMEDVCHLVDSFRLQRSEVDEAFSVCAWKPQPALHELAYLLSYPEMKGFDDAFHWVIRKCGLYHQYQLKTKRSTCLFIAPNPQTSWAEKIVHAANLEAHPLRLHTILFDKSLQNWRWYISNLDHEHHKLASEIMSFEIEKDLDFVNMYDKLSGLRFVETRLSPAVPILAAHAQVLDKLRQWNRELEAHGEIEPGLASAFVVALDNLASRVEALERNAKFLLSRIVAPIQMASDTISLKSQKTAEDMSSRMLLDSVSVRMISIVTLVYLPASFVTSFFGMGFFSIDHDDKSGARWTAHSIWVYFAVAVPLSALTLAYWKQKCRLGDFYKKERVTAPCV</sequence>
<comment type="caution">
    <text evidence="7">The sequence shown here is derived from an EMBL/GenBank/DDBJ whole genome shotgun (WGS) entry which is preliminary data.</text>
</comment>
<dbReference type="SUPFAM" id="SSF144083">
    <property type="entry name" value="Magnesium transport protein CorA, transmembrane region"/>
    <property type="match status" value="1"/>
</dbReference>
<keyword evidence="2 5" id="KW-0812">Transmembrane</keyword>
<keyword evidence="8" id="KW-1185">Reference proteome</keyword>
<feature type="domain" description="CorA-like transporter" evidence="6">
    <location>
        <begin position="138"/>
        <end position="233"/>
    </location>
</feature>
<reference evidence="7" key="1">
    <citation type="journal article" date="2021" name="Nat. Commun.">
        <title>Genetic determinants of endophytism in the Arabidopsis root mycobiome.</title>
        <authorList>
            <person name="Mesny F."/>
            <person name="Miyauchi S."/>
            <person name="Thiergart T."/>
            <person name="Pickel B."/>
            <person name="Atanasova L."/>
            <person name="Karlsson M."/>
            <person name="Huettel B."/>
            <person name="Barry K.W."/>
            <person name="Haridas S."/>
            <person name="Chen C."/>
            <person name="Bauer D."/>
            <person name="Andreopoulos W."/>
            <person name="Pangilinan J."/>
            <person name="LaButti K."/>
            <person name="Riley R."/>
            <person name="Lipzen A."/>
            <person name="Clum A."/>
            <person name="Drula E."/>
            <person name="Henrissat B."/>
            <person name="Kohler A."/>
            <person name="Grigoriev I.V."/>
            <person name="Martin F.M."/>
            <person name="Hacquard S."/>
        </authorList>
    </citation>
    <scope>NUCLEOTIDE SEQUENCE</scope>
    <source>
        <strain evidence="7">MPI-CAGE-CH-0235</strain>
    </source>
</reference>
<dbReference type="Pfam" id="PF26616">
    <property type="entry name" value="CorA-like"/>
    <property type="match status" value="1"/>
</dbReference>
<accession>A0A8K0WLY0</accession>
<proteinExistence type="predicted"/>
<feature type="transmembrane region" description="Helical" evidence="5">
    <location>
        <begin position="357"/>
        <end position="381"/>
    </location>
</feature>
<name>A0A8K0WLY0_9HYPO</name>
<dbReference type="EMBL" id="JAGPNK010000016">
    <property type="protein sequence ID" value="KAH7307986.1"/>
    <property type="molecule type" value="Genomic_DNA"/>
</dbReference>
<dbReference type="GO" id="GO:0016020">
    <property type="term" value="C:membrane"/>
    <property type="evidence" value="ECO:0007669"/>
    <property type="project" value="UniProtKB-SubCell"/>
</dbReference>
<evidence type="ECO:0000256" key="1">
    <source>
        <dbReference type="ARBA" id="ARBA00004141"/>
    </source>
</evidence>
<keyword evidence="3 5" id="KW-1133">Transmembrane helix</keyword>
<gene>
    <name evidence="7" type="ORF">B0I35DRAFT_442603</name>
</gene>
<evidence type="ECO:0000313" key="8">
    <source>
        <dbReference type="Proteomes" id="UP000813444"/>
    </source>
</evidence>
<evidence type="ECO:0000256" key="2">
    <source>
        <dbReference type="ARBA" id="ARBA00022692"/>
    </source>
</evidence>
<feature type="transmembrane region" description="Helical" evidence="5">
    <location>
        <begin position="401"/>
        <end position="419"/>
    </location>
</feature>
<comment type="subcellular location">
    <subcellularLocation>
        <location evidence="1">Membrane</location>
        <topology evidence="1">Multi-pass membrane protein</topology>
    </subcellularLocation>
</comment>
<evidence type="ECO:0000259" key="6">
    <source>
        <dbReference type="Pfam" id="PF26616"/>
    </source>
</evidence>
<keyword evidence="4 5" id="KW-0472">Membrane</keyword>
<dbReference type="Proteomes" id="UP000813444">
    <property type="component" value="Unassembled WGS sequence"/>
</dbReference>
<dbReference type="InterPro" id="IPR058257">
    <property type="entry name" value="CorA-like_dom"/>
</dbReference>
<evidence type="ECO:0000256" key="3">
    <source>
        <dbReference type="ARBA" id="ARBA00022989"/>
    </source>
</evidence>
<dbReference type="AlphaFoldDB" id="A0A8K0WLY0"/>
<protein>
    <recommendedName>
        <fullName evidence="6">CorA-like transporter domain-containing protein</fullName>
    </recommendedName>
</protein>
<evidence type="ECO:0000256" key="5">
    <source>
        <dbReference type="SAM" id="Phobius"/>
    </source>
</evidence>
<organism evidence="7 8">
    <name type="scientific">Stachybotrys elegans</name>
    <dbReference type="NCBI Taxonomy" id="80388"/>
    <lineage>
        <taxon>Eukaryota</taxon>
        <taxon>Fungi</taxon>
        <taxon>Dikarya</taxon>
        <taxon>Ascomycota</taxon>
        <taxon>Pezizomycotina</taxon>
        <taxon>Sordariomycetes</taxon>
        <taxon>Hypocreomycetidae</taxon>
        <taxon>Hypocreales</taxon>
        <taxon>Stachybotryaceae</taxon>
        <taxon>Stachybotrys</taxon>
    </lineage>
</organism>
<dbReference type="Gene3D" id="1.20.58.340">
    <property type="entry name" value="Magnesium transport protein CorA, transmembrane region"/>
    <property type="match status" value="1"/>
</dbReference>
<evidence type="ECO:0000313" key="7">
    <source>
        <dbReference type="EMBL" id="KAH7307986.1"/>
    </source>
</evidence>